<dbReference type="InterPro" id="IPR011333">
    <property type="entry name" value="SKP1/BTB/POZ_sf"/>
</dbReference>
<evidence type="ECO:0000313" key="2">
    <source>
        <dbReference type="Proteomes" id="UP000036681"/>
    </source>
</evidence>
<reference evidence="3" key="1">
    <citation type="submission" date="2017-02" db="UniProtKB">
        <authorList>
            <consortium name="WormBaseParasite"/>
        </authorList>
    </citation>
    <scope>IDENTIFICATION</scope>
</reference>
<dbReference type="Pfam" id="PF00651">
    <property type="entry name" value="BTB"/>
    <property type="match status" value="1"/>
</dbReference>
<accession>A0A0M3I3H1</accession>
<evidence type="ECO:0000259" key="1">
    <source>
        <dbReference type="SMART" id="SM00225"/>
    </source>
</evidence>
<evidence type="ECO:0000313" key="3">
    <source>
        <dbReference type="WBParaSite" id="ALUE_0001118901-mRNA-1"/>
    </source>
</evidence>
<dbReference type="CDD" id="cd18186">
    <property type="entry name" value="BTB_POZ_ZBTB_KLHL-like"/>
    <property type="match status" value="1"/>
</dbReference>
<dbReference type="PANTHER" id="PTHR22744">
    <property type="entry name" value="HELIX LOOP HELIX PROTEIN 21-RELATED"/>
    <property type="match status" value="1"/>
</dbReference>
<keyword evidence="2" id="KW-1185">Reference proteome</keyword>
<protein>
    <submittedName>
        <fullName evidence="3">BTB domain-containing protein</fullName>
    </submittedName>
</protein>
<dbReference type="InterPro" id="IPR000210">
    <property type="entry name" value="BTB/POZ_dom"/>
</dbReference>
<dbReference type="AlphaFoldDB" id="A0A0M3I3H1"/>
<sequence>MCRGIVASLIRPSQGKNACFLAMGGGFSKGPCDSPGLEGFCSRAIAKAVDFTRKSFFRRFTIEVDDAVFYVNPHVLAQASPVFEAMLMGSNFVERTKSSATLVGETADDIHLLLKAICPTYYALYPYPVNEKTFPTLARLADKFLISGLRSACEQLILQPSIANCTVECLIRMLDSIRGCAYSGDVQQRLLLALLSKPLNELRDVRNFSASPTYTVITNSKNEWVELFYEECELLRHTVIKKEPHSNRTVIKEDIRRIYCELCSLTSRRNTQMHICSSCRRKLCLNCLNMLCPALLQQCIDNIDNYAPFS</sequence>
<dbReference type="PANTHER" id="PTHR22744:SF17">
    <property type="entry name" value="BTB DOMAIN-CONTAINING PROTEIN"/>
    <property type="match status" value="1"/>
</dbReference>
<dbReference type="WBParaSite" id="ALUE_0001118901-mRNA-1">
    <property type="protein sequence ID" value="ALUE_0001118901-mRNA-1"/>
    <property type="gene ID" value="ALUE_0001118901"/>
</dbReference>
<dbReference type="SUPFAM" id="SSF54695">
    <property type="entry name" value="POZ domain"/>
    <property type="match status" value="1"/>
</dbReference>
<name>A0A0M3I3H1_ASCLU</name>
<organism evidence="2 3">
    <name type="scientific">Ascaris lumbricoides</name>
    <name type="common">Giant roundworm</name>
    <dbReference type="NCBI Taxonomy" id="6252"/>
    <lineage>
        <taxon>Eukaryota</taxon>
        <taxon>Metazoa</taxon>
        <taxon>Ecdysozoa</taxon>
        <taxon>Nematoda</taxon>
        <taxon>Chromadorea</taxon>
        <taxon>Rhabditida</taxon>
        <taxon>Spirurina</taxon>
        <taxon>Ascaridomorpha</taxon>
        <taxon>Ascaridoidea</taxon>
        <taxon>Ascarididae</taxon>
        <taxon>Ascaris</taxon>
    </lineage>
</organism>
<dbReference type="SMART" id="SM00225">
    <property type="entry name" value="BTB"/>
    <property type="match status" value="1"/>
</dbReference>
<dbReference type="Gene3D" id="3.30.710.10">
    <property type="entry name" value="Potassium Channel Kv1.1, Chain A"/>
    <property type="match status" value="1"/>
</dbReference>
<dbReference type="Proteomes" id="UP000036681">
    <property type="component" value="Unplaced"/>
</dbReference>
<feature type="domain" description="BTB" evidence="1">
    <location>
        <begin position="58"/>
        <end position="161"/>
    </location>
</feature>
<proteinExistence type="predicted"/>